<evidence type="ECO:0000313" key="2">
    <source>
        <dbReference type="Proteomes" id="UP000237351"/>
    </source>
</evidence>
<reference evidence="1 2" key="1">
    <citation type="submission" date="2014-06" db="EMBL/GenBank/DDBJ databases">
        <title>The genome of the endonuclear symbiont Nucleicultrix amoebiphila.</title>
        <authorList>
            <person name="Schulz F."/>
            <person name="Horn M."/>
        </authorList>
    </citation>
    <scope>NUCLEOTIDE SEQUENCE [LARGE SCALE GENOMIC DNA]</scope>
    <source>
        <strain evidence="1 2">FS5</strain>
    </source>
</reference>
<dbReference type="SUPFAM" id="SSF53474">
    <property type="entry name" value="alpha/beta-Hydrolases"/>
    <property type="match status" value="1"/>
</dbReference>
<dbReference type="RefSeq" id="WP_085784051.1">
    <property type="nucleotide sequence ID" value="NZ_CP008743.1"/>
</dbReference>
<dbReference type="KEGG" id="naf:GQ61_03950"/>
<accession>A0A1W6N422</accession>
<dbReference type="Pfam" id="PF00756">
    <property type="entry name" value="Esterase"/>
    <property type="match status" value="1"/>
</dbReference>
<dbReference type="InterPro" id="IPR029058">
    <property type="entry name" value="AB_hydrolase_fold"/>
</dbReference>
<dbReference type="AlphaFoldDB" id="A0A1W6N422"/>
<gene>
    <name evidence="1" type="ORF">GQ61_03950</name>
</gene>
<evidence type="ECO:0008006" key="3">
    <source>
        <dbReference type="Google" id="ProtNLM"/>
    </source>
</evidence>
<protein>
    <recommendedName>
        <fullName evidence="3">Enterochelin esterase</fullName>
    </recommendedName>
</protein>
<dbReference type="PANTHER" id="PTHR48098">
    <property type="entry name" value="ENTEROCHELIN ESTERASE-RELATED"/>
    <property type="match status" value="1"/>
</dbReference>
<keyword evidence="2" id="KW-1185">Reference proteome</keyword>
<organism evidence="1 2">
    <name type="scientific">Candidatus Nucleicultrix amoebiphila FS5</name>
    <dbReference type="NCBI Taxonomy" id="1414854"/>
    <lineage>
        <taxon>Bacteria</taxon>
        <taxon>Pseudomonadati</taxon>
        <taxon>Pseudomonadota</taxon>
        <taxon>Alphaproteobacteria</taxon>
        <taxon>Holosporales</taxon>
        <taxon>Candidatus Nucleicultricaceae</taxon>
        <taxon>Candidatus Nucleicultrix</taxon>
    </lineage>
</organism>
<dbReference type="PANTHER" id="PTHR48098:SF1">
    <property type="entry name" value="DIACYLGLYCEROL ACYLTRANSFERASE_MYCOLYLTRANSFERASE AG85A"/>
    <property type="match status" value="1"/>
</dbReference>
<dbReference type="OrthoDB" id="9803578at2"/>
<dbReference type="Gene3D" id="3.40.50.1820">
    <property type="entry name" value="alpha/beta hydrolase"/>
    <property type="match status" value="1"/>
</dbReference>
<sequence>MRKRHSGPVGRIEVLKIKSKALSQNLLGDPLERDLLVYLPPHFNAAAHYPLIVEFAAYSNSGLGRLNWRNFGENDAERLDRLIAEGMPPVIVAFPDCFTRLGGNQYVNSLAMGNYETHILEEIVPLIETTFNCGGLGKRGCMGKSSGGYGAIFHGIKHADFWSAIACQSGDMAFDLVYLPSFPKIFNYLSKFDYSIENFITSFESRSKLSGIDIETLNMLAMAASYDPNPSAFLGIQLPVNPHSLEIIPERWQAWLKYDPLNIVQQHGSHLRQLKLLFIDCGSYDQYHLHYGARRLIKLLKTMDIPHMYEEFPDDHSSLDYRLDRSFPLLSNALHQ</sequence>
<dbReference type="Proteomes" id="UP000237351">
    <property type="component" value="Chromosome"/>
</dbReference>
<dbReference type="InterPro" id="IPR050583">
    <property type="entry name" value="Mycobacterial_A85_antigen"/>
</dbReference>
<evidence type="ECO:0000313" key="1">
    <source>
        <dbReference type="EMBL" id="ARN84605.1"/>
    </source>
</evidence>
<name>A0A1W6N422_9PROT</name>
<dbReference type="InterPro" id="IPR000801">
    <property type="entry name" value="Esterase-like"/>
</dbReference>
<dbReference type="STRING" id="1414854.GQ61_03950"/>
<proteinExistence type="predicted"/>
<dbReference type="EMBL" id="CP008743">
    <property type="protein sequence ID" value="ARN84605.1"/>
    <property type="molecule type" value="Genomic_DNA"/>
</dbReference>